<evidence type="ECO:0000313" key="6">
    <source>
        <dbReference type="Proteomes" id="UP000663829"/>
    </source>
</evidence>
<feature type="region of interest" description="Disordered" evidence="2">
    <location>
        <begin position="457"/>
        <end position="481"/>
    </location>
</feature>
<dbReference type="EMBL" id="CAJOBC010000141">
    <property type="protein sequence ID" value="CAF3544449.1"/>
    <property type="molecule type" value="Genomic_DNA"/>
</dbReference>
<dbReference type="GO" id="GO:0048487">
    <property type="term" value="F:beta-tubulin binding"/>
    <property type="evidence" value="ECO:0007669"/>
    <property type="project" value="TreeGrafter"/>
</dbReference>
<feature type="region of interest" description="Disordered" evidence="2">
    <location>
        <begin position="1"/>
        <end position="58"/>
    </location>
</feature>
<dbReference type="Proteomes" id="UP000681722">
    <property type="component" value="Unassembled WGS sequence"/>
</dbReference>
<dbReference type="OrthoDB" id="297923at2759"/>
<feature type="domain" description="IC97/Casc1 N-terminal" evidence="3">
    <location>
        <begin position="31"/>
        <end position="233"/>
    </location>
</feature>
<comment type="similarity">
    <text evidence="1">Belongs to the DNAI7 family.</text>
</comment>
<organism evidence="4 6">
    <name type="scientific">Didymodactylos carnosus</name>
    <dbReference type="NCBI Taxonomy" id="1234261"/>
    <lineage>
        <taxon>Eukaryota</taxon>
        <taxon>Metazoa</taxon>
        <taxon>Spiralia</taxon>
        <taxon>Gnathifera</taxon>
        <taxon>Rotifera</taxon>
        <taxon>Eurotatoria</taxon>
        <taxon>Bdelloidea</taxon>
        <taxon>Philodinida</taxon>
        <taxon>Philodinidae</taxon>
        <taxon>Didymodactylos</taxon>
    </lineage>
</organism>
<dbReference type="GO" id="GO:0008017">
    <property type="term" value="F:microtubule binding"/>
    <property type="evidence" value="ECO:0007669"/>
    <property type="project" value="TreeGrafter"/>
</dbReference>
<dbReference type="InterPro" id="IPR023247">
    <property type="entry name" value="IC97/Dnai7-like"/>
</dbReference>
<feature type="compositionally biased region" description="Basic and acidic residues" evidence="2">
    <location>
        <begin position="460"/>
        <end position="478"/>
    </location>
</feature>
<proteinExistence type="inferred from homology"/>
<keyword evidence="6" id="KW-1185">Reference proteome</keyword>
<dbReference type="AlphaFoldDB" id="A0A813Q8B6"/>
<gene>
    <name evidence="4" type="ORF">GPM918_LOCUS1512</name>
    <name evidence="5" type="ORF">SRO942_LOCUS1512</name>
</gene>
<dbReference type="Pfam" id="PF15927">
    <property type="entry name" value="Casc1_N"/>
    <property type="match status" value="1"/>
</dbReference>
<dbReference type="PANTHER" id="PTHR20929:SF11">
    <property type="entry name" value="DYNEIN AXONEMAL INTERMEDIATE CHAIN 7"/>
    <property type="match status" value="1"/>
</dbReference>
<sequence length="613" mass="71427">MATPMKSGTRSSEKSAAPSAKTKKKKEEEERKKREEEDARIKAETADKERAENEKRIAQEKTSLAKEINELRRRELTEFYEFIKPRRQEAHEIKIKQREAFKWKRVLQCDGTPDPTVLPEINTYMSLWRDEQKNTAIENTMDQTNLVLSLINELNTVINSIPNGTQEVDRIPIYKQTIRELEDMLHAKWLQAAHDIMLKATDLQDLETNNFQYTAENQNVTLCVWANLSHNPRMKPFTFDKCNFTFELPKPLLLANVAIVGLFLKYDYYSERSLLSKCRTKAPEYEYDPIPEPLVEETPPDDDERKLTNENSFDANLPPELRKLMEQTKQREEAEAMLARDATSEQSAVVSEEEKLGNQRSTTELNSPKSVSNQDKLFNSTADQILEELADEAVVDLRSHWPLLPILKIDLYHIPPQPKKLQEWTIVQVDNSDILVQYPYPSDPMIAQSFYEDFVNSKNKSSDHSTKKDDDKNTKDPEDTFIDPSATLDATLIENNPEIRKMFLAAAAKNETPLIIKFKIPNNLFVTEKPLLGRWITEKKHWRQEGYVDYQYLPDTRMISFKTYDLGTYALLNDRHAHMPFQSWRMRPRGIDHVNFTLQTQTFEITFEIKVKK</sequence>
<dbReference type="PANTHER" id="PTHR20929">
    <property type="entry name" value="LUNG ADENOMA SUSCEPTIBILITY 1-RELATED"/>
    <property type="match status" value="1"/>
</dbReference>
<feature type="compositionally biased region" description="Acidic residues" evidence="2">
    <location>
        <begin position="287"/>
        <end position="302"/>
    </location>
</feature>
<evidence type="ECO:0000256" key="1">
    <source>
        <dbReference type="ARBA" id="ARBA00024332"/>
    </source>
</evidence>
<feature type="compositionally biased region" description="Basic and acidic residues" evidence="2">
    <location>
        <begin position="320"/>
        <end position="334"/>
    </location>
</feature>
<dbReference type="PRINTS" id="PR02043">
    <property type="entry name" value="CANCERSCCP1"/>
</dbReference>
<evidence type="ECO:0000313" key="5">
    <source>
        <dbReference type="EMBL" id="CAF3544449.1"/>
    </source>
</evidence>
<evidence type="ECO:0000259" key="3">
    <source>
        <dbReference type="Pfam" id="PF15927"/>
    </source>
</evidence>
<evidence type="ECO:0000256" key="2">
    <source>
        <dbReference type="SAM" id="MobiDB-lite"/>
    </source>
</evidence>
<feature type="compositionally biased region" description="Basic and acidic residues" evidence="2">
    <location>
        <begin position="25"/>
        <end position="58"/>
    </location>
</feature>
<dbReference type="GO" id="GO:0005930">
    <property type="term" value="C:axoneme"/>
    <property type="evidence" value="ECO:0007669"/>
    <property type="project" value="TreeGrafter"/>
</dbReference>
<accession>A0A813Q8B6</accession>
<dbReference type="EMBL" id="CAJNOQ010000141">
    <property type="protein sequence ID" value="CAF0763304.1"/>
    <property type="molecule type" value="Genomic_DNA"/>
</dbReference>
<dbReference type="InterPro" id="IPR031826">
    <property type="entry name" value="IC97/Casc1_N"/>
</dbReference>
<name>A0A813Q8B6_9BILA</name>
<comment type="caution">
    <text evidence="4">The sequence shown here is derived from an EMBL/GenBank/DDBJ whole genome shotgun (WGS) entry which is preliminary data.</text>
</comment>
<feature type="compositionally biased region" description="Polar residues" evidence="2">
    <location>
        <begin position="358"/>
        <end position="375"/>
    </location>
</feature>
<reference evidence="4" key="1">
    <citation type="submission" date="2021-02" db="EMBL/GenBank/DDBJ databases">
        <authorList>
            <person name="Nowell W R."/>
        </authorList>
    </citation>
    <scope>NUCLEOTIDE SEQUENCE</scope>
</reference>
<feature type="region of interest" description="Disordered" evidence="2">
    <location>
        <begin position="287"/>
        <end position="375"/>
    </location>
</feature>
<evidence type="ECO:0000313" key="4">
    <source>
        <dbReference type="EMBL" id="CAF0763304.1"/>
    </source>
</evidence>
<protein>
    <recommendedName>
        <fullName evidence="3">IC97/Casc1 N-terminal domain-containing protein</fullName>
    </recommendedName>
</protein>
<dbReference type="Proteomes" id="UP000663829">
    <property type="component" value="Unassembled WGS sequence"/>
</dbReference>